<protein>
    <recommendedName>
        <fullName evidence="5">Sec-independent protein translocase protein TatC</fullName>
    </recommendedName>
</protein>
<dbReference type="AlphaFoldDB" id="Q47ZM8"/>
<sequence>MSSSTNQHLLFDHLIELRSRLLKAVLSVLVFFCSMIYFANDIYAYVSLPLLAVMPESGQMIATGVASSFFAPFKLTIVLAIFISMPYILFQIWSFIAPGLYRNEKKLMGPLMLGSSFLFYGGISFAYYVVFPIVFAFFTSVAPEGVNIATDISSYLDFVLKLFFAFGIVFEIPIVIILLCWTGFTTPKSLREKRPYVAVGSFVIAMLLTPPDIISQTLLAIPMLLLFEFGVFISSIYYTKSDDEHAEEENNE</sequence>
<evidence type="ECO:0000256" key="3">
    <source>
        <dbReference type="ARBA" id="ARBA00022989"/>
    </source>
</evidence>
<keyword evidence="5" id="KW-0653">Protein transport</keyword>
<dbReference type="Proteomes" id="UP000000547">
    <property type="component" value="Chromosome"/>
</dbReference>
<feature type="transmembrane region" description="Helical" evidence="5">
    <location>
        <begin position="21"/>
        <end position="39"/>
    </location>
</feature>
<keyword evidence="4 5" id="KW-0472">Membrane</keyword>
<gene>
    <name evidence="5" type="primary">tatC</name>
    <name evidence="6" type="synonym">tatC2</name>
    <name evidence="6" type="ordered locus">CPS_3043</name>
</gene>
<dbReference type="PRINTS" id="PR01840">
    <property type="entry name" value="TATCFAMILY"/>
</dbReference>
<comment type="subcellular location">
    <subcellularLocation>
        <location evidence="5">Cell inner membrane</location>
        <topology evidence="5">Multi-pass membrane protein</topology>
    </subcellularLocation>
    <subcellularLocation>
        <location evidence="1">Membrane</location>
        <topology evidence="1">Multi-pass membrane protein</topology>
    </subcellularLocation>
</comment>
<keyword evidence="3 5" id="KW-1133">Transmembrane helix</keyword>
<evidence type="ECO:0000313" key="7">
    <source>
        <dbReference type="Proteomes" id="UP000000547"/>
    </source>
</evidence>
<evidence type="ECO:0000313" key="6">
    <source>
        <dbReference type="EMBL" id="AAZ28373.1"/>
    </source>
</evidence>
<dbReference type="Pfam" id="PF00902">
    <property type="entry name" value="TatC"/>
    <property type="match status" value="1"/>
</dbReference>
<dbReference type="PANTHER" id="PTHR30371">
    <property type="entry name" value="SEC-INDEPENDENT PROTEIN TRANSLOCASE PROTEIN TATC"/>
    <property type="match status" value="1"/>
</dbReference>
<dbReference type="InterPro" id="IPR019820">
    <property type="entry name" value="Sec-indep_translocase_CS"/>
</dbReference>
<evidence type="ECO:0000256" key="4">
    <source>
        <dbReference type="ARBA" id="ARBA00023136"/>
    </source>
</evidence>
<comment type="function">
    <text evidence="5">Part of the twin-arginine translocation (Tat) system that transports large folded proteins containing a characteristic twin-arginine motif in their signal peptide across membranes. Together with TatB, TatC is part of a receptor directly interacting with Tat signal peptides.</text>
</comment>
<dbReference type="NCBIfam" id="TIGR00945">
    <property type="entry name" value="tatC"/>
    <property type="match status" value="1"/>
</dbReference>
<feature type="transmembrane region" description="Helical" evidence="5">
    <location>
        <begin position="117"/>
        <end position="138"/>
    </location>
</feature>
<dbReference type="GO" id="GO:0033281">
    <property type="term" value="C:TAT protein transport complex"/>
    <property type="evidence" value="ECO:0007669"/>
    <property type="project" value="UniProtKB-UniRule"/>
</dbReference>
<keyword evidence="2 5" id="KW-0812">Transmembrane</keyword>
<keyword evidence="5" id="KW-1003">Cell membrane</keyword>
<dbReference type="GO" id="GO:0065002">
    <property type="term" value="P:intracellular protein transmembrane transport"/>
    <property type="evidence" value="ECO:0007669"/>
    <property type="project" value="TreeGrafter"/>
</dbReference>
<dbReference type="RefSeq" id="WP_011043831.1">
    <property type="nucleotide sequence ID" value="NC_003910.7"/>
</dbReference>
<keyword evidence="5" id="KW-0997">Cell inner membrane</keyword>
<dbReference type="HAMAP" id="MF_00902">
    <property type="entry name" value="TatC"/>
    <property type="match status" value="1"/>
</dbReference>
<feature type="transmembrane region" description="Helical" evidence="5">
    <location>
        <begin position="220"/>
        <end position="238"/>
    </location>
</feature>
<comment type="subunit">
    <text evidence="5">The Tat system comprises two distinct complexes: a TatABC complex, containing multiple copies of TatA, TatB and TatC subunits, and a separate TatA complex, containing only TatA subunits. Substrates initially bind to the TatABC complex, which probably triggers association of the separate TatA complex to form the active translocon.</text>
</comment>
<accession>Q47ZM8</accession>
<reference evidence="6" key="1">
    <citation type="journal article" date="2005" name="Proc. Natl. Acad. Sci. U.S.A.">
        <title>The psychrophilic lifestyle as revealed by the genome sequence of Colwellia psychrerythraea 34H through genomic and proteomic analyses.</title>
        <authorList>
            <person name="Methe B.A."/>
            <person name="Nelson K.E."/>
            <person name="Deming J.W."/>
            <person name="Momen B."/>
            <person name="Melamud E."/>
            <person name="Zhang X."/>
            <person name="Moult J."/>
            <person name="Madupu R."/>
            <person name="Nelson W.C."/>
            <person name="Dodson R.J."/>
            <person name="Brinkac L.M."/>
            <person name="Daugherty S.C."/>
            <person name="Durkin A.S."/>
            <person name="DeBoy R.T."/>
            <person name="Kolonay J.F."/>
            <person name="Sullivan S.A."/>
            <person name="Zhou L."/>
            <person name="Davidsen T.M."/>
            <person name="Wu M."/>
            <person name="Huston A.L."/>
            <person name="Lewis M."/>
            <person name="Weaver B."/>
            <person name="Weidman J.F."/>
            <person name="Khouri H."/>
            <person name="Utterback T.R."/>
            <person name="Feldblyum T.V."/>
            <person name="Fraser C.M."/>
        </authorList>
    </citation>
    <scope>NUCLEOTIDE SEQUENCE [LARGE SCALE GENOMIC DNA]</scope>
    <source>
        <strain evidence="6">34H</strain>
    </source>
</reference>
<dbReference type="GO" id="GO:0043953">
    <property type="term" value="P:protein transport by the Tat complex"/>
    <property type="evidence" value="ECO:0007669"/>
    <property type="project" value="UniProtKB-UniRule"/>
</dbReference>
<dbReference type="PROSITE" id="PS01218">
    <property type="entry name" value="TATC"/>
    <property type="match status" value="1"/>
</dbReference>
<keyword evidence="5" id="KW-0813">Transport</keyword>
<feature type="transmembrane region" description="Helical" evidence="5">
    <location>
        <begin position="158"/>
        <end position="184"/>
    </location>
</feature>
<dbReference type="STRING" id="167879.CPS_3043"/>
<dbReference type="PANTHER" id="PTHR30371:SF0">
    <property type="entry name" value="SEC-INDEPENDENT PROTEIN TRANSLOCASE PROTEIN TATC, CHLOROPLASTIC-RELATED"/>
    <property type="match status" value="1"/>
</dbReference>
<dbReference type="HOGENOM" id="CLU_031942_1_1_6"/>
<feature type="transmembrane region" description="Helical" evidence="5">
    <location>
        <begin position="75"/>
        <end position="96"/>
    </location>
</feature>
<keyword evidence="5" id="KW-0811">Translocation</keyword>
<organism evidence="6 7">
    <name type="scientific">Colwellia psychrerythraea (strain 34H / ATCC BAA-681)</name>
    <name type="common">Vibrio psychroerythus</name>
    <dbReference type="NCBI Taxonomy" id="167879"/>
    <lineage>
        <taxon>Bacteria</taxon>
        <taxon>Pseudomonadati</taxon>
        <taxon>Pseudomonadota</taxon>
        <taxon>Gammaproteobacteria</taxon>
        <taxon>Alteromonadales</taxon>
        <taxon>Colwelliaceae</taxon>
        <taxon>Colwellia</taxon>
    </lineage>
</organism>
<dbReference type="InterPro" id="IPR002033">
    <property type="entry name" value="TatC"/>
</dbReference>
<dbReference type="KEGG" id="cps:CPS_3043"/>
<dbReference type="GO" id="GO:0009977">
    <property type="term" value="F:proton motive force dependent protein transmembrane transporter activity"/>
    <property type="evidence" value="ECO:0007669"/>
    <property type="project" value="TreeGrafter"/>
</dbReference>
<evidence type="ECO:0000256" key="2">
    <source>
        <dbReference type="ARBA" id="ARBA00022692"/>
    </source>
</evidence>
<comment type="similarity">
    <text evidence="5">Belongs to the TatC family.</text>
</comment>
<proteinExistence type="inferred from homology"/>
<feature type="transmembrane region" description="Helical" evidence="5">
    <location>
        <begin position="196"/>
        <end position="214"/>
    </location>
</feature>
<name>Q47ZM8_COLP3</name>
<dbReference type="EMBL" id="CP000083">
    <property type="protein sequence ID" value="AAZ28373.1"/>
    <property type="molecule type" value="Genomic_DNA"/>
</dbReference>
<evidence type="ECO:0000256" key="5">
    <source>
        <dbReference type="HAMAP-Rule" id="MF_00902"/>
    </source>
</evidence>
<evidence type="ECO:0000256" key="1">
    <source>
        <dbReference type="ARBA" id="ARBA00004141"/>
    </source>
</evidence>